<reference evidence="2 3" key="1">
    <citation type="submission" date="2018-05" db="EMBL/GenBank/DDBJ databases">
        <title>Paenibacillus flagellatus sp. nov., isolated from selenium mineral soil.</title>
        <authorList>
            <person name="Dai X."/>
        </authorList>
    </citation>
    <scope>NUCLEOTIDE SEQUENCE [LARGE SCALE GENOMIC DNA]</scope>
    <source>
        <strain evidence="2 3">DXL2</strain>
    </source>
</reference>
<dbReference type="EMBL" id="QJVJ01000005">
    <property type="protein sequence ID" value="PYI54301.1"/>
    <property type="molecule type" value="Genomic_DNA"/>
</dbReference>
<comment type="caution">
    <text evidence="2">The sequence shown here is derived from an EMBL/GenBank/DDBJ whole genome shotgun (WGS) entry which is preliminary data.</text>
</comment>
<name>A0A2V5K4T8_9BACL</name>
<proteinExistence type="predicted"/>
<organism evidence="2 3">
    <name type="scientific">Paenibacillus flagellatus</name>
    <dbReference type="NCBI Taxonomy" id="2211139"/>
    <lineage>
        <taxon>Bacteria</taxon>
        <taxon>Bacillati</taxon>
        <taxon>Bacillota</taxon>
        <taxon>Bacilli</taxon>
        <taxon>Bacillales</taxon>
        <taxon>Paenibacillaceae</taxon>
        <taxon>Paenibacillus</taxon>
    </lineage>
</organism>
<keyword evidence="1" id="KW-0812">Transmembrane</keyword>
<evidence type="ECO:0000313" key="3">
    <source>
        <dbReference type="Proteomes" id="UP000247476"/>
    </source>
</evidence>
<dbReference type="OrthoDB" id="2643644at2"/>
<gene>
    <name evidence="2" type="ORF">DLM86_12550</name>
</gene>
<keyword evidence="3" id="KW-1185">Reference proteome</keyword>
<accession>A0A2V5K4T8</accession>
<keyword evidence="1" id="KW-1133">Transmembrane helix</keyword>
<evidence type="ECO:0000256" key="1">
    <source>
        <dbReference type="SAM" id="Phobius"/>
    </source>
</evidence>
<feature type="transmembrane region" description="Helical" evidence="1">
    <location>
        <begin position="6"/>
        <end position="25"/>
    </location>
</feature>
<feature type="transmembrane region" description="Helical" evidence="1">
    <location>
        <begin position="46"/>
        <end position="68"/>
    </location>
</feature>
<feature type="transmembrane region" description="Helical" evidence="1">
    <location>
        <begin position="88"/>
        <end position="109"/>
    </location>
</feature>
<dbReference type="Proteomes" id="UP000247476">
    <property type="component" value="Unassembled WGS sequence"/>
</dbReference>
<dbReference type="RefSeq" id="WP_110840362.1">
    <property type="nucleotide sequence ID" value="NZ_QJVJ01000005.1"/>
</dbReference>
<evidence type="ECO:0000313" key="2">
    <source>
        <dbReference type="EMBL" id="PYI54301.1"/>
    </source>
</evidence>
<keyword evidence="1" id="KW-0472">Membrane</keyword>
<protein>
    <submittedName>
        <fullName evidence="2">Uncharacterized protein</fullName>
    </submittedName>
</protein>
<dbReference type="AlphaFoldDB" id="A0A2V5K4T8"/>
<sequence length="110" mass="12402">MERKLVKGGVYGFLIGLLVGVVLFPDTETTRYISGIREVTYEPLRAYIIKLIRFSSLLSLFTMAGIWVKDYFVLTNKKTGLIEFIKGVLLSFMIGLVLILAASLIVSYFK</sequence>